<evidence type="ECO:0000313" key="1">
    <source>
        <dbReference type="EMBL" id="KAF7630965.1"/>
    </source>
</evidence>
<dbReference type="Proteomes" id="UP000605970">
    <property type="component" value="Unassembled WGS sequence"/>
</dbReference>
<evidence type="ECO:0000313" key="2">
    <source>
        <dbReference type="Proteomes" id="UP000605970"/>
    </source>
</evidence>
<dbReference type="EMBL" id="JABEBT010000123">
    <property type="protein sequence ID" value="KAF7630965.1"/>
    <property type="molecule type" value="Genomic_DNA"/>
</dbReference>
<accession>A0A8S9ZET9</accession>
<sequence length="102" mass="11369">MVIKSVTTERNLPSATKQLFAAFVSCLCAPARIKTLIRPQNLGKMNTVSGIEVSQKNHIPLGVSFIGAEAANKIERKERQFPSLEPFIRKSVPILKENFFIN</sequence>
<keyword evidence="2" id="KW-1185">Reference proteome</keyword>
<gene>
    <name evidence="1" type="ORF">Mgra_00008796</name>
</gene>
<dbReference type="AlphaFoldDB" id="A0A8S9ZET9"/>
<proteinExistence type="predicted"/>
<comment type="caution">
    <text evidence="1">The sequence shown here is derived from an EMBL/GenBank/DDBJ whole genome shotgun (WGS) entry which is preliminary data.</text>
</comment>
<name>A0A8S9ZET9_9BILA</name>
<protein>
    <submittedName>
        <fullName evidence="1">Uncharacterized protein</fullName>
    </submittedName>
</protein>
<organism evidence="1 2">
    <name type="scientific">Meloidogyne graminicola</name>
    <dbReference type="NCBI Taxonomy" id="189291"/>
    <lineage>
        <taxon>Eukaryota</taxon>
        <taxon>Metazoa</taxon>
        <taxon>Ecdysozoa</taxon>
        <taxon>Nematoda</taxon>
        <taxon>Chromadorea</taxon>
        <taxon>Rhabditida</taxon>
        <taxon>Tylenchina</taxon>
        <taxon>Tylenchomorpha</taxon>
        <taxon>Tylenchoidea</taxon>
        <taxon>Meloidogynidae</taxon>
        <taxon>Meloidogyninae</taxon>
        <taxon>Meloidogyne</taxon>
    </lineage>
</organism>
<reference evidence="1" key="1">
    <citation type="journal article" date="2020" name="Ecol. Evol.">
        <title>Genome structure and content of the rice root-knot nematode (Meloidogyne graminicola).</title>
        <authorList>
            <person name="Phan N.T."/>
            <person name="Danchin E.G.J."/>
            <person name="Klopp C."/>
            <person name="Perfus-Barbeoch L."/>
            <person name="Kozlowski D.K."/>
            <person name="Koutsovoulos G.D."/>
            <person name="Lopez-Roques C."/>
            <person name="Bouchez O."/>
            <person name="Zahm M."/>
            <person name="Besnard G."/>
            <person name="Bellafiore S."/>
        </authorList>
    </citation>
    <scope>NUCLEOTIDE SEQUENCE</scope>
    <source>
        <strain evidence="1">VN-18</strain>
    </source>
</reference>